<dbReference type="EMBL" id="KB722645">
    <property type="protein sequence ID" value="EMS24210.1"/>
    <property type="molecule type" value="Genomic_DNA"/>
</dbReference>
<feature type="region of interest" description="Disordered" evidence="1">
    <location>
        <begin position="240"/>
        <end position="261"/>
    </location>
</feature>
<name>M7X281_RHOT1</name>
<dbReference type="GeneID" id="27370227"/>
<dbReference type="AlphaFoldDB" id="M7X281"/>
<keyword evidence="3" id="KW-1185">Reference proteome</keyword>
<reference evidence="2 3" key="1">
    <citation type="journal article" date="2012" name="Nat. Commun.">
        <title>A multi-omic map of the lipid-producing yeast Rhodosporidium toruloides.</title>
        <authorList>
            <person name="Zhu Z."/>
            <person name="Zhang S."/>
            <person name="Liu H."/>
            <person name="Shen H."/>
            <person name="Lin X."/>
            <person name="Yang F."/>
            <person name="Zhou Y.J."/>
            <person name="Jin G."/>
            <person name="Ye M."/>
            <person name="Zou H."/>
            <person name="Zou H."/>
            <person name="Zhao Z.K."/>
        </authorList>
    </citation>
    <scope>NUCLEOTIDE SEQUENCE [LARGE SCALE GENOMIC DNA]</scope>
    <source>
        <strain evidence="2 3">NP11</strain>
    </source>
</reference>
<proteinExistence type="predicted"/>
<dbReference type="OrthoDB" id="2529262at2759"/>
<dbReference type="HOGENOM" id="CLU_033180_0_0_1"/>
<dbReference type="RefSeq" id="XP_016275329.1">
    <property type="nucleotide sequence ID" value="XM_016419875.1"/>
</dbReference>
<evidence type="ECO:0000313" key="3">
    <source>
        <dbReference type="Proteomes" id="UP000016926"/>
    </source>
</evidence>
<organism evidence="2 3">
    <name type="scientific">Rhodotorula toruloides (strain NP11)</name>
    <name type="common">Yeast</name>
    <name type="synonym">Rhodosporidium toruloides</name>
    <dbReference type="NCBI Taxonomy" id="1130832"/>
    <lineage>
        <taxon>Eukaryota</taxon>
        <taxon>Fungi</taxon>
        <taxon>Dikarya</taxon>
        <taxon>Basidiomycota</taxon>
        <taxon>Pucciniomycotina</taxon>
        <taxon>Microbotryomycetes</taxon>
        <taxon>Sporidiobolales</taxon>
        <taxon>Sporidiobolaceae</taxon>
        <taxon>Rhodotorula</taxon>
    </lineage>
</organism>
<evidence type="ECO:0000313" key="2">
    <source>
        <dbReference type="EMBL" id="EMS24210.1"/>
    </source>
</evidence>
<sequence>MATPAAQNAANPAPAPTEHKLVKFHLEGHFHYTFTVDLELDLADPKLDKKFNLEGVPLVGKWQCGFRSSDNGSIRVQVWHGFLPVGIWGARSTVLLEIFSVKGSQAECVDSSKWQPRPNPSLNSQSSKSFTHYYLTIKPEMLTRAAEAFEDDLKVHRTYRVTFSIDSGGAEPPQMLLNRLPALELSTPHKSVRFFFPQHEAALWAESRFLSQSSPYFKTLLSSAFAEAVSVLSKRPKTRRGSATAAAADARAQDFDDSDDETDELYFQAHPPSQHERDELQHSYKEIKIAKTAFTTYRAVLAYLRTGFIAFAPLSSTFSSENDPDGPTRRSRIEGAVSSDPTLPYPASPKSTFRLAHLLELAVLQHLCLTNLSKQLTSESATYELFSDTSICYDAWRKVVLDFIVEHYNAVTSSVSWKAETAKVRRDEITGAAPIMLELLELRAAKTGASPMGSPTLADSASPTITSQHEESLPIHGSHVQLREGRQTGIHAENATQ</sequence>
<dbReference type="Gene3D" id="3.30.710.10">
    <property type="entry name" value="Potassium Channel Kv1.1, Chain A"/>
    <property type="match status" value="1"/>
</dbReference>
<evidence type="ECO:0000256" key="1">
    <source>
        <dbReference type="SAM" id="MobiDB-lite"/>
    </source>
</evidence>
<feature type="region of interest" description="Disordered" evidence="1">
    <location>
        <begin position="318"/>
        <end position="341"/>
    </location>
</feature>
<dbReference type="Proteomes" id="UP000016926">
    <property type="component" value="Unassembled WGS sequence"/>
</dbReference>
<feature type="region of interest" description="Disordered" evidence="1">
    <location>
        <begin position="450"/>
        <end position="474"/>
    </location>
</feature>
<gene>
    <name evidence="2" type="ORF">RHTO_06214</name>
</gene>
<dbReference type="InterPro" id="IPR011333">
    <property type="entry name" value="SKP1/BTB/POZ_sf"/>
</dbReference>
<feature type="compositionally biased region" description="Polar residues" evidence="1">
    <location>
        <begin position="457"/>
        <end position="467"/>
    </location>
</feature>
<accession>M7X281</accession>
<protein>
    <recommendedName>
        <fullName evidence="4">BTB domain-containing protein</fullName>
    </recommendedName>
</protein>
<evidence type="ECO:0008006" key="4">
    <source>
        <dbReference type="Google" id="ProtNLM"/>
    </source>
</evidence>